<evidence type="ECO:0000256" key="12">
    <source>
        <dbReference type="RuleBase" id="RU003832"/>
    </source>
</evidence>
<dbReference type="FunFam" id="3.40.50.11660:FF:000002">
    <property type="entry name" value="Alpha-(1,3)-fucosyltransferase"/>
    <property type="match status" value="1"/>
</dbReference>
<keyword evidence="6 12" id="KW-0812">Transmembrane</keyword>
<keyword evidence="5 12" id="KW-0808">Transferase</keyword>
<evidence type="ECO:0000313" key="15">
    <source>
        <dbReference type="EMBL" id="CAC5397943.1"/>
    </source>
</evidence>
<comment type="subcellular location">
    <subcellularLocation>
        <location evidence="1">Golgi apparatus membrane</location>
        <topology evidence="1">Single-pass type II membrane protein</topology>
    </subcellularLocation>
    <subcellularLocation>
        <location evidence="12">Golgi apparatus</location>
        <location evidence="12">Golgi stack membrane</location>
        <topology evidence="12">Single-pass type II membrane protein</topology>
    </subcellularLocation>
</comment>
<dbReference type="Gene3D" id="3.40.50.11660">
    <property type="entry name" value="Glycosyl transferase family 10, C-terminal domain"/>
    <property type="match status" value="1"/>
</dbReference>
<dbReference type="SUPFAM" id="SSF53756">
    <property type="entry name" value="UDP-Glycosyltransferase/glycogen phosphorylase"/>
    <property type="match status" value="1"/>
</dbReference>
<dbReference type="EC" id="2.4.1.-" evidence="12"/>
<organism evidence="15 16">
    <name type="scientific">Mytilus coruscus</name>
    <name type="common">Sea mussel</name>
    <dbReference type="NCBI Taxonomy" id="42192"/>
    <lineage>
        <taxon>Eukaryota</taxon>
        <taxon>Metazoa</taxon>
        <taxon>Spiralia</taxon>
        <taxon>Lophotrochozoa</taxon>
        <taxon>Mollusca</taxon>
        <taxon>Bivalvia</taxon>
        <taxon>Autobranchia</taxon>
        <taxon>Pteriomorphia</taxon>
        <taxon>Mytilida</taxon>
        <taxon>Mytiloidea</taxon>
        <taxon>Mytilidae</taxon>
        <taxon>Mytilinae</taxon>
        <taxon>Mytilus</taxon>
    </lineage>
</organism>
<evidence type="ECO:0000256" key="6">
    <source>
        <dbReference type="ARBA" id="ARBA00022692"/>
    </source>
</evidence>
<evidence type="ECO:0000256" key="2">
    <source>
        <dbReference type="ARBA" id="ARBA00004922"/>
    </source>
</evidence>
<gene>
    <name evidence="15" type="ORF">MCOR_32347</name>
</gene>
<evidence type="ECO:0000256" key="7">
    <source>
        <dbReference type="ARBA" id="ARBA00022968"/>
    </source>
</evidence>
<evidence type="ECO:0000256" key="5">
    <source>
        <dbReference type="ARBA" id="ARBA00022679"/>
    </source>
</evidence>
<evidence type="ECO:0000256" key="10">
    <source>
        <dbReference type="ARBA" id="ARBA00023136"/>
    </source>
</evidence>
<reference evidence="15 16" key="1">
    <citation type="submission" date="2020-06" db="EMBL/GenBank/DDBJ databases">
        <authorList>
            <person name="Li R."/>
            <person name="Bekaert M."/>
        </authorList>
    </citation>
    <scope>NUCLEOTIDE SEQUENCE [LARGE SCALE GENOMIC DNA]</scope>
    <source>
        <strain evidence="16">wild</strain>
    </source>
</reference>
<keyword evidence="11" id="KW-0325">Glycoprotein</keyword>
<keyword evidence="7" id="KW-0735">Signal-anchor</keyword>
<proteinExistence type="inferred from homology"/>
<dbReference type="GO" id="GO:0000139">
    <property type="term" value="C:Golgi membrane"/>
    <property type="evidence" value="ECO:0007669"/>
    <property type="project" value="UniProtKB-SubCell"/>
</dbReference>
<keyword evidence="9 12" id="KW-0333">Golgi apparatus</keyword>
<evidence type="ECO:0000256" key="11">
    <source>
        <dbReference type="ARBA" id="ARBA00023180"/>
    </source>
</evidence>
<dbReference type="UniPathway" id="UPA00378"/>
<comment type="similarity">
    <text evidence="3 12">Belongs to the glycosyltransferase 10 family.</text>
</comment>
<evidence type="ECO:0000256" key="9">
    <source>
        <dbReference type="ARBA" id="ARBA00023034"/>
    </source>
</evidence>
<feature type="transmembrane region" description="Helical" evidence="12">
    <location>
        <begin position="12"/>
        <end position="34"/>
    </location>
</feature>
<dbReference type="Pfam" id="PF00852">
    <property type="entry name" value="Glyco_transf_10"/>
    <property type="match status" value="1"/>
</dbReference>
<keyword evidence="10 12" id="KW-0472">Membrane</keyword>
<comment type="pathway">
    <text evidence="2">Protein modification; protein glycosylation.</text>
</comment>
<dbReference type="GO" id="GO:0008417">
    <property type="term" value="F:fucosyltransferase activity"/>
    <property type="evidence" value="ECO:0007669"/>
    <property type="project" value="InterPro"/>
</dbReference>
<sequence length="372" mass="43176">MHFSRTTVMYYELLTLMSIGTGILFITCYLHNIFPIQLVNTKSTGIADKNIYKKIYSITWNKRPSVIPTGLLKYKFRKCEFRNCKIGVASDKISLGKSDVVLFYHTSLNGKVPTKSSNQKWVFISVESKAYTNKNFKKKEWVNKFDWVFSYRTDADIYFPYGLLARTKIQTEKNYTNIFLQKTKNVAWVVSNCNAVSKRNKYIKEMNKTIDVDVFGRCGKSCSSPWNDDSCFNDLSKVYKFYLAFENSLCEDYVTEKAYRFYQDGFDIIPVYRGAPNIRNILPEGTFISSLDFTSPKELALHLKHVGSNESLYTSYLKAKDQFLSSSYSQQEMLQSLHCSVCEKLNTGYKRSTKLNLTHWIFEKKCLIPTDI</sequence>
<dbReference type="GO" id="GO:0032580">
    <property type="term" value="C:Golgi cisterna membrane"/>
    <property type="evidence" value="ECO:0007669"/>
    <property type="project" value="UniProtKB-SubCell"/>
</dbReference>
<keyword evidence="16" id="KW-1185">Reference proteome</keyword>
<dbReference type="PANTHER" id="PTHR48438:SF1">
    <property type="entry name" value="ALPHA-(1,3)-FUCOSYLTRANSFERASE C-RELATED"/>
    <property type="match status" value="1"/>
</dbReference>
<keyword evidence="4 12" id="KW-0328">Glycosyltransferase</keyword>
<dbReference type="InterPro" id="IPR055270">
    <property type="entry name" value="Glyco_tran_10_C"/>
</dbReference>
<dbReference type="PANTHER" id="PTHR48438">
    <property type="entry name" value="ALPHA-(1,3)-FUCOSYLTRANSFERASE C-RELATED"/>
    <property type="match status" value="1"/>
</dbReference>
<accession>A0A6J8CN64</accession>
<evidence type="ECO:0000256" key="8">
    <source>
        <dbReference type="ARBA" id="ARBA00022989"/>
    </source>
</evidence>
<evidence type="ECO:0000259" key="14">
    <source>
        <dbReference type="Pfam" id="PF17039"/>
    </source>
</evidence>
<dbReference type="OrthoDB" id="8057859at2759"/>
<name>A0A6J8CN64_MYTCO</name>
<dbReference type="EMBL" id="CACVKT020005783">
    <property type="protein sequence ID" value="CAC5397943.1"/>
    <property type="molecule type" value="Genomic_DNA"/>
</dbReference>
<dbReference type="Pfam" id="PF17039">
    <property type="entry name" value="Glyco_tran_10_N"/>
    <property type="match status" value="1"/>
</dbReference>
<evidence type="ECO:0000256" key="4">
    <source>
        <dbReference type="ARBA" id="ARBA00022676"/>
    </source>
</evidence>
<protein>
    <recommendedName>
        <fullName evidence="12">Fucosyltransferase</fullName>
        <ecNumber evidence="12">2.4.1.-</ecNumber>
    </recommendedName>
</protein>
<evidence type="ECO:0000256" key="1">
    <source>
        <dbReference type="ARBA" id="ARBA00004323"/>
    </source>
</evidence>
<feature type="domain" description="Fucosyltransferase C-terminal" evidence="13">
    <location>
        <begin position="181"/>
        <end position="360"/>
    </location>
</feature>
<dbReference type="InterPro" id="IPR038577">
    <property type="entry name" value="GT10-like_C_sf"/>
</dbReference>
<dbReference type="Proteomes" id="UP000507470">
    <property type="component" value="Unassembled WGS sequence"/>
</dbReference>
<dbReference type="AlphaFoldDB" id="A0A6J8CN64"/>
<evidence type="ECO:0000313" key="16">
    <source>
        <dbReference type="Proteomes" id="UP000507470"/>
    </source>
</evidence>
<keyword evidence="8 12" id="KW-1133">Transmembrane helix</keyword>
<evidence type="ECO:0000259" key="13">
    <source>
        <dbReference type="Pfam" id="PF00852"/>
    </source>
</evidence>
<feature type="domain" description="Fucosyltransferase N-terminal" evidence="14">
    <location>
        <begin position="60"/>
        <end position="162"/>
    </location>
</feature>
<evidence type="ECO:0000256" key="3">
    <source>
        <dbReference type="ARBA" id="ARBA00008919"/>
    </source>
</evidence>
<dbReference type="InterPro" id="IPR001503">
    <property type="entry name" value="Glyco_trans_10"/>
</dbReference>
<dbReference type="InterPro" id="IPR031481">
    <property type="entry name" value="Glyco_tran_10_N"/>
</dbReference>